<organism evidence="1">
    <name type="scientific">marine sediment metagenome</name>
    <dbReference type="NCBI Taxonomy" id="412755"/>
    <lineage>
        <taxon>unclassified sequences</taxon>
        <taxon>metagenomes</taxon>
        <taxon>ecological metagenomes</taxon>
    </lineage>
</organism>
<proteinExistence type="predicted"/>
<dbReference type="AlphaFoldDB" id="A0A0F8YNZ4"/>
<protein>
    <recommendedName>
        <fullName evidence="2">Pentapeptide repeat-containing protein</fullName>
    </recommendedName>
</protein>
<evidence type="ECO:0008006" key="2">
    <source>
        <dbReference type="Google" id="ProtNLM"/>
    </source>
</evidence>
<evidence type="ECO:0000313" key="1">
    <source>
        <dbReference type="EMBL" id="KKK49821.1"/>
    </source>
</evidence>
<accession>A0A0F8YNZ4</accession>
<name>A0A0F8YNZ4_9ZZZZ</name>
<comment type="caution">
    <text evidence="1">The sequence shown here is derived from an EMBL/GenBank/DDBJ whole genome shotgun (WGS) entry which is preliminary data.</text>
</comment>
<dbReference type="EMBL" id="LAZR01068342">
    <property type="protein sequence ID" value="KKK49821.1"/>
    <property type="molecule type" value="Genomic_DNA"/>
</dbReference>
<feature type="non-terminal residue" evidence="1">
    <location>
        <position position="1"/>
    </location>
</feature>
<reference evidence="1" key="1">
    <citation type="journal article" date="2015" name="Nature">
        <title>Complex archaea that bridge the gap between prokaryotes and eukaryotes.</title>
        <authorList>
            <person name="Spang A."/>
            <person name="Saw J.H."/>
            <person name="Jorgensen S.L."/>
            <person name="Zaremba-Niedzwiedzka K."/>
            <person name="Martijn J."/>
            <person name="Lind A.E."/>
            <person name="van Eijk R."/>
            <person name="Schleper C."/>
            <person name="Guy L."/>
            <person name="Ettema T.J."/>
        </authorList>
    </citation>
    <scope>NUCLEOTIDE SEQUENCE</scope>
</reference>
<gene>
    <name evidence="1" type="ORF">LCGC14_3131190</name>
</gene>
<sequence length="336" mass="39561">DFHYAKFREGDISFERTDFGDGRVDFRTAEFMNGRVNFNRSVFGDGDVSFEASEIKKGKISFKRTVFGQGVLDFELAEYDDADVTFDRAVFDVGIVSFHNARFKTLSLQSCHFDHYLDLRVAKCHHIDLSDTICRDIVDIMPYEFDLDIGTIDFSGMRLIGRIYIDWTLEWNRGMLIRNSHPLLKNRKNKYMDNPEEFDKVKTWVDMETPNPSEVNDYSDIDLERSNHQLASGYHKNNNNTNRMISTSEREIEGVYCTDPIFLYRNRDESPNHLSCGNYVWRCHKCRVCLKMRRLDIMNKLVSKLDHHSEIDRSNLYHLIIRDFTKQELHDNNSKN</sequence>